<keyword evidence="2" id="KW-1185">Reference proteome</keyword>
<accession>A0ABU2K946</accession>
<sequence>MTDPNDLAARSAREVLEDHLRLAADPDGFEADIARNVAEDVVVLTGRGVFHGIGGVRELARQLTDEIPGGGWTYVTQLVEGRMGFLEWIVDEGPFRVRDGADSYLIEGGLIRVQTIHYTVEDDHGNVLIRADGTRPS</sequence>
<reference evidence="2" key="1">
    <citation type="submission" date="2023-07" db="EMBL/GenBank/DDBJ databases">
        <title>30 novel species of actinomycetes from the DSMZ collection.</title>
        <authorList>
            <person name="Nouioui I."/>
        </authorList>
    </citation>
    <scope>NUCLEOTIDE SEQUENCE [LARGE SCALE GENOMIC DNA]</scope>
    <source>
        <strain evidence="2">DSM 46792</strain>
    </source>
</reference>
<comment type="caution">
    <text evidence="1">The sequence shown here is derived from an EMBL/GenBank/DDBJ whole genome shotgun (WGS) entry which is preliminary data.</text>
</comment>
<dbReference type="Proteomes" id="UP001183222">
    <property type="component" value="Unassembled WGS sequence"/>
</dbReference>
<dbReference type="EMBL" id="JAVREI010000008">
    <property type="protein sequence ID" value="MDT0276720.1"/>
    <property type="molecule type" value="Genomic_DNA"/>
</dbReference>
<dbReference type="RefSeq" id="WP_311345538.1">
    <property type="nucleotide sequence ID" value="NZ_JAVREI010000008.1"/>
</dbReference>
<dbReference type="SUPFAM" id="SSF54427">
    <property type="entry name" value="NTF2-like"/>
    <property type="match status" value="1"/>
</dbReference>
<gene>
    <name evidence="1" type="ORF">RM425_12485</name>
</gene>
<evidence type="ECO:0000313" key="1">
    <source>
        <dbReference type="EMBL" id="MDT0276720.1"/>
    </source>
</evidence>
<organism evidence="1 2">
    <name type="scientific">Blastococcus goldschmidtiae</name>
    <dbReference type="NCBI Taxonomy" id="3075546"/>
    <lineage>
        <taxon>Bacteria</taxon>
        <taxon>Bacillati</taxon>
        <taxon>Actinomycetota</taxon>
        <taxon>Actinomycetes</taxon>
        <taxon>Geodermatophilales</taxon>
        <taxon>Geodermatophilaceae</taxon>
        <taxon>Blastococcus</taxon>
    </lineage>
</organism>
<evidence type="ECO:0000313" key="2">
    <source>
        <dbReference type="Proteomes" id="UP001183222"/>
    </source>
</evidence>
<proteinExistence type="predicted"/>
<dbReference type="Gene3D" id="3.10.450.50">
    <property type="match status" value="1"/>
</dbReference>
<protein>
    <submittedName>
        <fullName evidence="1">Nuclear transport factor 2 family protein</fullName>
    </submittedName>
</protein>
<name>A0ABU2K946_9ACTN</name>
<dbReference type="InterPro" id="IPR032710">
    <property type="entry name" value="NTF2-like_dom_sf"/>
</dbReference>